<dbReference type="SUPFAM" id="SSF52047">
    <property type="entry name" value="RNI-like"/>
    <property type="match status" value="1"/>
</dbReference>
<feature type="compositionally biased region" description="Polar residues" evidence="1">
    <location>
        <begin position="15"/>
        <end position="25"/>
    </location>
</feature>
<dbReference type="EMBL" id="WNWQ01001306">
    <property type="protein sequence ID" value="KAE9961763.1"/>
    <property type="molecule type" value="Genomic_DNA"/>
</dbReference>
<evidence type="ECO:0000313" key="2">
    <source>
        <dbReference type="EMBL" id="KAE9961763.1"/>
    </source>
</evidence>
<protein>
    <recommendedName>
        <fullName evidence="5">F-box domain-containing protein</fullName>
    </recommendedName>
</protein>
<organism evidence="3 4">
    <name type="scientific">Venturia inaequalis</name>
    <name type="common">Apple scab fungus</name>
    <dbReference type="NCBI Taxonomy" id="5025"/>
    <lineage>
        <taxon>Eukaryota</taxon>
        <taxon>Fungi</taxon>
        <taxon>Dikarya</taxon>
        <taxon>Ascomycota</taxon>
        <taxon>Pezizomycotina</taxon>
        <taxon>Dothideomycetes</taxon>
        <taxon>Pleosporomycetidae</taxon>
        <taxon>Venturiales</taxon>
        <taxon>Venturiaceae</taxon>
        <taxon>Venturia</taxon>
    </lineage>
</organism>
<evidence type="ECO:0000313" key="4">
    <source>
        <dbReference type="Proteomes" id="UP000447873"/>
    </source>
</evidence>
<dbReference type="InterPro" id="IPR032675">
    <property type="entry name" value="LRR_dom_sf"/>
</dbReference>
<dbReference type="EMBL" id="WNWS01000511">
    <property type="protein sequence ID" value="KAE9966520.1"/>
    <property type="molecule type" value="Genomic_DNA"/>
</dbReference>
<dbReference type="AlphaFoldDB" id="A0A8H3YMR6"/>
<dbReference type="Proteomes" id="UP000447873">
    <property type="component" value="Unassembled WGS sequence"/>
</dbReference>
<evidence type="ECO:0000313" key="3">
    <source>
        <dbReference type="EMBL" id="KAE9966520.1"/>
    </source>
</evidence>
<dbReference type="Proteomes" id="UP000433883">
    <property type="component" value="Unassembled WGS sequence"/>
</dbReference>
<evidence type="ECO:0008006" key="5">
    <source>
        <dbReference type="Google" id="ProtNLM"/>
    </source>
</evidence>
<accession>A0A8H3YMR6</accession>
<gene>
    <name evidence="2" type="ORF">BLS_001404</name>
    <name evidence="3" type="ORF">EG328_008875</name>
</gene>
<name>A0A8H3YMR6_VENIN</name>
<dbReference type="Gene3D" id="3.80.10.10">
    <property type="entry name" value="Ribonuclease Inhibitor"/>
    <property type="match status" value="1"/>
</dbReference>
<reference evidence="3 4" key="1">
    <citation type="submission" date="2018-12" db="EMBL/GenBank/DDBJ databases">
        <title>Venturia inaequalis Genome Resource.</title>
        <authorList>
            <person name="Lichtner F.J."/>
        </authorList>
    </citation>
    <scope>NUCLEOTIDE SEQUENCE [LARGE SCALE GENOMIC DNA]</scope>
    <source>
        <strain evidence="3 4">120213</strain>
        <strain evidence="2">Bline_iso_100314</strain>
    </source>
</reference>
<sequence>MASRKSTRLRHQDTPRVQSSPALSSNDKDLEARVSKQKTAPKTTARKAAASKGNCKREQAPTGPRSTSSEDALSSLTPELLYMVLDNIKDSSTIGKLARTSKLYYSIMMPLLHKRVAAAAAYHAHIPKLIRTLEPHLTITQKKQLKTEGKYKGQQARYPSYLDANEVPTCASYVQQMVVWRSYPGRKHEYIVHRYVEEALKNMVNLEMLDLSVLTIAMSESIASLKNLQALRLIPKESEFKNETLEPLLKIKNLKHLSLHNLSYYCLDEVNFLRSMLLNSSTTLQSLSISNAHGTSFMAGFPDLVVKDRVLSQREYAFRALKSLELYGMPSRAQLVYPLQKAIDFMALRDLTVEGQELDRFIQTLAGLARLASDKGAKISLRSLTLDMYLTDHRAMTGQIRRMISAASSFLSAFDSLKSLEVKDFQCHKNAAIDPLSTVSLLQAITKHKGLRTLKFSCTGTSDNYRVAFFRASSVTAIVDNCQHLREFEFAPHESEIVSIFPSLVTIFSNRTRTDFCRLHAVQDAIGQAISQSDSLISLKHSSFTYPRPENSDLKILSSIIKPYLSRDLVQDSESFLWESHFKLRNISIGRLVWEISSKFGKGTKGMKKAEKMQSRDGKREVMYRDVSGVAFQGEAYAPSSKWLDRVESYKS</sequence>
<comment type="caution">
    <text evidence="3">The sequence shown here is derived from an EMBL/GenBank/DDBJ whole genome shotgun (WGS) entry which is preliminary data.</text>
</comment>
<proteinExistence type="predicted"/>
<feature type="compositionally biased region" description="Low complexity" evidence="1">
    <location>
        <begin position="37"/>
        <end position="52"/>
    </location>
</feature>
<evidence type="ECO:0000256" key="1">
    <source>
        <dbReference type="SAM" id="MobiDB-lite"/>
    </source>
</evidence>
<feature type="region of interest" description="Disordered" evidence="1">
    <location>
        <begin position="1"/>
        <end position="72"/>
    </location>
</feature>